<keyword evidence="3" id="KW-0496">Mitochondrion</keyword>
<evidence type="ECO:0000313" key="3">
    <source>
        <dbReference type="EMBL" id="QHB79556.1"/>
    </source>
</evidence>
<evidence type="ECO:0000256" key="1">
    <source>
        <dbReference type="SAM" id="MobiDB-lite"/>
    </source>
</evidence>
<reference evidence="3" key="1">
    <citation type="submission" date="2019-11" db="EMBL/GenBank/DDBJ databases">
        <title>The Complete mitochondrial genome of Sesuvium portulacastrum and its phylogenetic implications.</title>
        <authorList>
            <person name="Mao L.L."/>
            <person name="Ya W.W."/>
            <person name="Yun W."/>
            <person name="Ying Z."/>
        </authorList>
    </citation>
    <scope>NUCLEOTIDE SEQUENCE</scope>
</reference>
<accession>A0A6B9MAR1</accession>
<proteinExistence type="predicted"/>
<gene>
    <name evidence="3" type="primary">ORF295</name>
</gene>
<keyword evidence="2" id="KW-0812">Transmembrane</keyword>
<keyword evidence="2" id="KW-0472">Membrane</keyword>
<dbReference type="EMBL" id="MN683736">
    <property type="protein sequence ID" value="QHB79556.1"/>
    <property type="molecule type" value="Genomic_DNA"/>
</dbReference>
<geneLocation type="mitochondrion" evidence="3"/>
<sequence length="295" mass="33119">MKEKEKFFISNRTLSIKNFKMRKSSMKILFAAILSICALSSKKLSIVYWGDSWVFPPSIALFLILCVLILKWILPKKVESTVIRLALLFVFSFLLLDLRVWVFGLISSVILGNFALFVQPASGSSIGSTSSARPGDFQTLGAEPSVASNESRVLGPKLDVEEATSSHPPLPQAQGEEEEPLRRIQIPRNLRGPAFDQALKNELDDMITQAMDSYLSRHRAQILLEFPRASGLDSLTLLSKLKDEVLADYGLDSARGSKELRDLEKVMLQDIGRSRDTYKNNVFHRALTVFLNDQR</sequence>
<name>A0A6B9MAR1_SESPO</name>
<feature type="region of interest" description="Disordered" evidence="1">
    <location>
        <begin position="160"/>
        <end position="182"/>
    </location>
</feature>
<dbReference type="AlphaFoldDB" id="A0A6B9MAR1"/>
<evidence type="ECO:0000256" key="2">
    <source>
        <dbReference type="SAM" id="Phobius"/>
    </source>
</evidence>
<feature type="transmembrane region" description="Helical" evidence="2">
    <location>
        <begin position="53"/>
        <end position="73"/>
    </location>
</feature>
<feature type="transmembrane region" description="Helical" evidence="2">
    <location>
        <begin position="85"/>
        <end position="118"/>
    </location>
</feature>
<protein>
    <submittedName>
        <fullName evidence="3">Uncharacterized protein</fullName>
    </submittedName>
</protein>
<keyword evidence="2" id="KW-1133">Transmembrane helix</keyword>
<organism evidence="3">
    <name type="scientific">Sesuvium portulacastrum</name>
    <name type="common">Shoreline sea purslane</name>
    <name type="synonym">Portulaca portulacastrum</name>
    <dbReference type="NCBI Taxonomy" id="221166"/>
    <lineage>
        <taxon>Eukaryota</taxon>
        <taxon>Viridiplantae</taxon>
        <taxon>Streptophyta</taxon>
        <taxon>Embryophyta</taxon>
        <taxon>Tracheophyta</taxon>
        <taxon>Spermatophyta</taxon>
        <taxon>Magnoliopsida</taxon>
        <taxon>eudicotyledons</taxon>
        <taxon>Gunneridae</taxon>
        <taxon>Pentapetalae</taxon>
        <taxon>Caryophyllales</taxon>
        <taxon>Aizoaceae</taxon>
        <taxon>Sesuvium</taxon>
    </lineage>
</organism>